<feature type="region of interest" description="Disordered" evidence="5">
    <location>
        <begin position="1"/>
        <end position="39"/>
    </location>
</feature>
<keyword evidence="1" id="KW-0805">Transcription regulation</keyword>
<dbReference type="InterPro" id="IPR001647">
    <property type="entry name" value="HTH_TetR"/>
</dbReference>
<dbReference type="PROSITE" id="PS50977">
    <property type="entry name" value="HTH_TETR_2"/>
    <property type="match status" value="1"/>
</dbReference>
<dbReference type="PANTHER" id="PTHR30055">
    <property type="entry name" value="HTH-TYPE TRANSCRIPTIONAL REGULATOR RUTR"/>
    <property type="match status" value="1"/>
</dbReference>
<evidence type="ECO:0000259" key="6">
    <source>
        <dbReference type="PROSITE" id="PS50977"/>
    </source>
</evidence>
<dbReference type="STRING" id="927083.DB32_007142"/>
<sequence>MARTPARGRTSRAAAPSASSEKKAAPEARSTRRRRSPEEARRLILDATKTLLAQHGPDAVGLKEVAKAAGVSHALVSHYFGTYDALVEAALRDHMLETRVETLQRIADVAHAGPAEWVEMCFEQLAHPLSGRLLAWAILSGRMDSEDFFPRRDQGMRFVADAIEARVRAQLGEDRVPAREDIEFGMLLVFSAALGYSFSRTVLWESLSKKPSAERDRWFREKLGELVTDALPIARGLAHSGSERDE</sequence>
<feature type="compositionally biased region" description="Low complexity" evidence="5">
    <location>
        <begin position="1"/>
        <end position="19"/>
    </location>
</feature>
<dbReference type="Gene3D" id="1.10.357.10">
    <property type="entry name" value="Tetracycline Repressor, domain 2"/>
    <property type="match status" value="1"/>
</dbReference>
<dbReference type="KEGG" id="samy:DB32_007142"/>
<dbReference type="EMBL" id="CP011125">
    <property type="protein sequence ID" value="AKF09993.1"/>
    <property type="molecule type" value="Genomic_DNA"/>
</dbReference>
<evidence type="ECO:0000256" key="2">
    <source>
        <dbReference type="ARBA" id="ARBA00023125"/>
    </source>
</evidence>
<evidence type="ECO:0000256" key="4">
    <source>
        <dbReference type="PROSITE-ProRule" id="PRU00335"/>
    </source>
</evidence>
<gene>
    <name evidence="7" type="ORF">DB32_007142</name>
</gene>
<evidence type="ECO:0000256" key="1">
    <source>
        <dbReference type="ARBA" id="ARBA00023015"/>
    </source>
</evidence>
<evidence type="ECO:0000256" key="5">
    <source>
        <dbReference type="SAM" id="MobiDB-lite"/>
    </source>
</evidence>
<keyword evidence="2 4" id="KW-0238">DNA-binding</keyword>
<proteinExistence type="predicted"/>
<feature type="compositionally biased region" description="Basic and acidic residues" evidence="5">
    <location>
        <begin position="20"/>
        <end position="39"/>
    </location>
</feature>
<organism evidence="7 8">
    <name type="scientific">Sandaracinus amylolyticus</name>
    <dbReference type="NCBI Taxonomy" id="927083"/>
    <lineage>
        <taxon>Bacteria</taxon>
        <taxon>Pseudomonadati</taxon>
        <taxon>Myxococcota</taxon>
        <taxon>Polyangia</taxon>
        <taxon>Polyangiales</taxon>
        <taxon>Sandaracinaceae</taxon>
        <taxon>Sandaracinus</taxon>
    </lineage>
</organism>
<evidence type="ECO:0000313" key="7">
    <source>
        <dbReference type="EMBL" id="AKF09993.1"/>
    </source>
</evidence>
<accession>A0A0F6W881</accession>
<feature type="DNA-binding region" description="H-T-H motif" evidence="4">
    <location>
        <begin position="61"/>
        <end position="80"/>
    </location>
</feature>
<dbReference type="PRINTS" id="PR00455">
    <property type="entry name" value="HTHTETR"/>
</dbReference>
<dbReference type="PANTHER" id="PTHR30055:SF234">
    <property type="entry name" value="HTH-TYPE TRANSCRIPTIONAL REGULATOR BETI"/>
    <property type="match status" value="1"/>
</dbReference>
<protein>
    <submittedName>
        <fullName evidence="7">Transcriptional regulator, TetR family protein</fullName>
    </submittedName>
</protein>
<evidence type="ECO:0000313" key="8">
    <source>
        <dbReference type="Proteomes" id="UP000034883"/>
    </source>
</evidence>
<dbReference type="RefSeq" id="WP_053236990.1">
    <property type="nucleotide sequence ID" value="NZ_CP011125.1"/>
</dbReference>
<dbReference type="Pfam" id="PF00440">
    <property type="entry name" value="TetR_N"/>
    <property type="match status" value="1"/>
</dbReference>
<reference evidence="7 8" key="1">
    <citation type="submission" date="2015-03" db="EMBL/GenBank/DDBJ databases">
        <title>Genome assembly of Sandaracinus amylolyticus DSM 53668.</title>
        <authorList>
            <person name="Sharma G."/>
            <person name="Subramanian S."/>
        </authorList>
    </citation>
    <scope>NUCLEOTIDE SEQUENCE [LARGE SCALE GENOMIC DNA]</scope>
    <source>
        <strain evidence="7 8">DSM 53668</strain>
    </source>
</reference>
<dbReference type="GO" id="GO:0003700">
    <property type="term" value="F:DNA-binding transcription factor activity"/>
    <property type="evidence" value="ECO:0007669"/>
    <property type="project" value="TreeGrafter"/>
</dbReference>
<dbReference type="InterPro" id="IPR009057">
    <property type="entry name" value="Homeodomain-like_sf"/>
</dbReference>
<keyword evidence="8" id="KW-1185">Reference proteome</keyword>
<feature type="domain" description="HTH tetR-type" evidence="6">
    <location>
        <begin position="38"/>
        <end position="98"/>
    </location>
</feature>
<keyword evidence="3" id="KW-0804">Transcription</keyword>
<dbReference type="GO" id="GO:0000976">
    <property type="term" value="F:transcription cis-regulatory region binding"/>
    <property type="evidence" value="ECO:0007669"/>
    <property type="project" value="TreeGrafter"/>
</dbReference>
<name>A0A0F6W881_9BACT</name>
<evidence type="ECO:0000256" key="3">
    <source>
        <dbReference type="ARBA" id="ARBA00023163"/>
    </source>
</evidence>
<dbReference type="InterPro" id="IPR050109">
    <property type="entry name" value="HTH-type_TetR-like_transc_reg"/>
</dbReference>
<dbReference type="Proteomes" id="UP000034883">
    <property type="component" value="Chromosome"/>
</dbReference>
<dbReference type="SUPFAM" id="SSF46689">
    <property type="entry name" value="Homeodomain-like"/>
    <property type="match status" value="1"/>
</dbReference>
<dbReference type="AlphaFoldDB" id="A0A0F6W881"/>